<dbReference type="AlphaFoldDB" id="A0A3P7JVW9"/>
<dbReference type="InterPro" id="IPR035914">
    <property type="entry name" value="Sperma_CUB_dom_sf"/>
</dbReference>
<evidence type="ECO:0000313" key="6">
    <source>
        <dbReference type="Proteomes" id="UP000270094"/>
    </source>
</evidence>
<dbReference type="SUPFAM" id="SSF49854">
    <property type="entry name" value="Spermadhesin, CUB domain"/>
    <property type="match status" value="1"/>
</dbReference>
<organism evidence="5 6">
    <name type="scientific">Strongylus vulgaris</name>
    <name type="common">Blood worm</name>
    <dbReference type="NCBI Taxonomy" id="40348"/>
    <lineage>
        <taxon>Eukaryota</taxon>
        <taxon>Metazoa</taxon>
        <taxon>Ecdysozoa</taxon>
        <taxon>Nematoda</taxon>
        <taxon>Chromadorea</taxon>
        <taxon>Rhabditida</taxon>
        <taxon>Rhabditina</taxon>
        <taxon>Rhabditomorpha</taxon>
        <taxon>Strongyloidea</taxon>
        <taxon>Strongylidae</taxon>
        <taxon>Strongylus</taxon>
    </lineage>
</organism>
<gene>
    <name evidence="5" type="ORF">SVUK_LOCUS19177</name>
</gene>
<evidence type="ECO:0000256" key="2">
    <source>
        <dbReference type="ARBA" id="ARBA00023157"/>
    </source>
</evidence>
<dbReference type="InterPro" id="IPR000859">
    <property type="entry name" value="CUB_dom"/>
</dbReference>
<dbReference type="EMBL" id="UYYB01128112">
    <property type="protein sequence ID" value="VDM84179.1"/>
    <property type="molecule type" value="Genomic_DNA"/>
</dbReference>
<dbReference type="Gene3D" id="2.60.120.290">
    <property type="entry name" value="Spermadhesin, CUB domain"/>
    <property type="match status" value="1"/>
</dbReference>
<comment type="caution">
    <text evidence="3">Lacks conserved residue(s) required for the propagation of feature annotation.</text>
</comment>
<evidence type="ECO:0000256" key="1">
    <source>
        <dbReference type="ARBA" id="ARBA00022737"/>
    </source>
</evidence>
<sequence length="172" mass="19326">MLFNTDITGQDRGFAIHYEMVEMDRQYSEPNTCQSALRISSSGFVTSPNWPSFYPNDVTCNYLMTMPQGSGQAIFGAKYVSIGIAHIKLGRVMLTFTDFATEACCDKVEIYDGPNASFPKLAVLSGNSLETSTFYSTQQSMFLTFYSDYTQNDRGFSAYYKQITEIGTIRKL</sequence>
<name>A0A3P7JVW9_STRVU</name>
<evidence type="ECO:0000256" key="3">
    <source>
        <dbReference type="PROSITE-ProRule" id="PRU00059"/>
    </source>
</evidence>
<keyword evidence="6" id="KW-1185">Reference proteome</keyword>
<dbReference type="OrthoDB" id="6365689at2759"/>
<feature type="disulfide bond" evidence="3">
    <location>
        <begin position="33"/>
        <end position="60"/>
    </location>
</feature>
<keyword evidence="1" id="KW-0677">Repeat</keyword>
<dbReference type="Proteomes" id="UP000270094">
    <property type="component" value="Unassembled WGS sequence"/>
</dbReference>
<dbReference type="PROSITE" id="PS01180">
    <property type="entry name" value="CUB"/>
    <property type="match status" value="1"/>
</dbReference>
<reference evidence="5 6" key="1">
    <citation type="submission" date="2018-11" db="EMBL/GenBank/DDBJ databases">
        <authorList>
            <consortium name="Pathogen Informatics"/>
        </authorList>
    </citation>
    <scope>NUCLEOTIDE SEQUENCE [LARGE SCALE GENOMIC DNA]</scope>
</reference>
<dbReference type="PANTHER" id="PTHR24251">
    <property type="entry name" value="OVOCHYMASE-RELATED"/>
    <property type="match status" value="1"/>
</dbReference>
<keyword evidence="2 3" id="KW-1015">Disulfide bond</keyword>
<accession>A0A3P7JVW9</accession>
<feature type="domain" description="CUB" evidence="4">
    <location>
        <begin position="33"/>
        <end position="163"/>
    </location>
</feature>
<proteinExistence type="predicted"/>
<dbReference type="CDD" id="cd00041">
    <property type="entry name" value="CUB"/>
    <property type="match status" value="1"/>
</dbReference>
<dbReference type="SMART" id="SM00042">
    <property type="entry name" value="CUB"/>
    <property type="match status" value="1"/>
</dbReference>
<dbReference type="Pfam" id="PF00431">
    <property type="entry name" value="CUB"/>
    <property type="match status" value="1"/>
</dbReference>
<protein>
    <recommendedName>
        <fullName evidence="4">CUB domain-containing protein</fullName>
    </recommendedName>
</protein>
<evidence type="ECO:0000259" key="4">
    <source>
        <dbReference type="PROSITE" id="PS01180"/>
    </source>
</evidence>
<evidence type="ECO:0000313" key="5">
    <source>
        <dbReference type="EMBL" id="VDM84179.1"/>
    </source>
</evidence>